<comment type="similarity">
    <text evidence="1">Belongs to the SNF8 family.</text>
</comment>
<dbReference type="GO" id="GO:0043328">
    <property type="term" value="P:protein transport to vacuole involved in ubiquitin-dependent protein catabolic process via the multivesicular body sorting pathway"/>
    <property type="evidence" value="ECO:0007669"/>
    <property type="project" value="TreeGrafter"/>
</dbReference>
<gene>
    <name evidence="2" type="ORF">Cvel_1288</name>
</gene>
<accession>A0A0G4HRM9</accession>
<evidence type="ECO:0000313" key="2">
    <source>
        <dbReference type="EMBL" id="CEM46913.1"/>
    </source>
</evidence>
<dbReference type="InterPro" id="IPR036390">
    <property type="entry name" value="WH_DNA-bd_sf"/>
</dbReference>
<dbReference type="Pfam" id="PF04157">
    <property type="entry name" value="EAP30"/>
    <property type="match status" value="1"/>
</dbReference>
<dbReference type="PANTHER" id="PTHR12806">
    <property type="entry name" value="EAP30 SUBUNIT OF ELL COMPLEX"/>
    <property type="match status" value="1"/>
</dbReference>
<dbReference type="PANTHER" id="PTHR12806:SF0">
    <property type="entry name" value="VACUOLAR-SORTING PROTEIN SNF8"/>
    <property type="match status" value="1"/>
</dbReference>
<evidence type="ECO:0000256" key="1">
    <source>
        <dbReference type="ARBA" id="ARBA00009834"/>
    </source>
</evidence>
<dbReference type="GO" id="GO:0000814">
    <property type="term" value="C:ESCRT II complex"/>
    <property type="evidence" value="ECO:0007669"/>
    <property type="project" value="InterPro"/>
</dbReference>
<dbReference type="InterPro" id="IPR016689">
    <property type="entry name" value="ESCRT-2_cplx_Snf8"/>
</dbReference>
<dbReference type="InterPro" id="IPR040608">
    <property type="entry name" value="Snf8/Vps36"/>
</dbReference>
<sequence>MRRGVGIKAVRHLQERDQKIAAVGDHIREGRTALAKEQFESFKQKLTEFASKHRKRINSDPQFRQQFFEMCNTVGVDPLTSSKGFWAKLLGTGNFFYRLGVQILTVTLATRPENGGLLELEDLLRRLRRKGGGLQNVSRDDVERALGRLTALGEGVSVIKRGGRLLILSVPEEMTGGAELPIILDRAAEDATAKGGHQVGVISRVDLEAAAPRGLGWSVERAEAALALLVRESLVWVDGGEGADPSDTVWPLYWFPSLAGSVVSSSEPSSSSNAPFLAAVAGEAAFS</sequence>
<organism evidence="2">
    <name type="scientific">Chromera velia CCMP2878</name>
    <dbReference type="NCBI Taxonomy" id="1169474"/>
    <lineage>
        <taxon>Eukaryota</taxon>
        <taxon>Sar</taxon>
        <taxon>Alveolata</taxon>
        <taxon>Colpodellida</taxon>
        <taxon>Chromeraceae</taxon>
        <taxon>Chromera</taxon>
    </lineage>
</organism>
<dbReference type="Gene3D" id="6.10.140.180">
    <property type="match status" value="1"/>
</dbReference>
<proteinExistence type="inferred from homology"/>
<dbReference type="Gene3D" id="1.10.10.10">
    <property type="entry name" value="Winged helix-like DNA-binding domain superfamily/Winged helix DNA-binding domain"/>
    <property type="match status" value="2"/>
</dbReference>
<dbReference type="SUPFAM" id="SSF46785">
    <property type="entry name" value="Winged helix' DNA-binding domain"/>
    <property type="match status" value="1"/>
</dbReference>
<dbReference type="InterPro" id="IPR036388">
    <property type="entry name" value="WH-like_DNA-bd_sf"/>
</dbReference>
<name>A0A0G4HRM9_9ALVE</name>
<dbReference type="AlphaFoldDB" id="A0A0G4HRM9"/>
<dbReference type="EMBL" id="CDMZ01003588">
    <property type="protein sequence ID" value="CEM46913.1"/>
    <property type="molecule type" value="Genomic_DNA"/>
</dbReference>
<dbReference type="PhylomeDB" id="A0A0G4HRM9"/>
<dbReference type="VEuPathDB" id="CryptoDB:Cvel_1288"/>
<protein>
    <recommendedName>
        <fullName evidence="3">Vacuolar-sorting protein SNF8</fullName>
    </recommendedName>
</protein>
<evidence type="ECO:0008006" key="3">
    <source>
        <dbReference type="Google" id="ProtNLM"/>
    </source>
</evidence>
<reference evidence="2" key="1">
    <citation type="submission" date="2014-11" db="EMBL/GenBank/DDBJ databases">
        <authorList>
            <person name="Otto D Thomas"/>
            <person name="Naeem Raeece"/>
        </authorList>
    </citation>
    <scope>NUCLEOTIDE SEQUENCE</scope>
</reference>